<dbReference type="EMBL" id="JBHSON010000046">
    <property type="protein sequence ID" value="MFC5749884.1"/>
    <property type="molecule type" value="Genomic_DNA"/>
</dbReference>
<comment type="caution">
    <text evidence="2">The sequence shown here is derived from an EMBL/GenBank/DDBJ whole genome shotgun (WGS) entry which is preliminary data.</text>
</comment>
<feature type="transmembrane region" description="Helical" evidence="1">
    <location>
        <begin position="12"/>
        <end position="37"/>
    </location>
</feature>
<protein>
    <recommendedName>
        <fullName evidence="4">DUF1772 domain-containing protein</fullName>
    </recommendedName>
</protein>
<name>A0ABW1A374_9ACTN</name>
<accession>A0ABW1A374</accession>
<keyword evidence="3" id="KW-1185">Reference proteome</keyword>
<evidence type="ECO:0000313" key="2">
    <source>
        <dbReference type="EMBL" id="MFC5749884.1"/>
    </source>
</evidence>
<keyword evidence="1" id="KW-0472">Membrane</keyword>
<feature type="transmembrane region" description="Helical" evidence="1">
    <location>
        <begin position="58"/>
        <end position="81"/>
    </location>
</feature>
<keyword evidence="1" id="KW-1133">Transmembrane helix</keyword>
<evidence type="ECO:0000256" key="1">
    <source>
        <dbReference type="SAM" id="Phobius"/>
    </source>
</evidence>
<gene>
    <name evidence="2" type="ORF">ACFPZN_30015</name>
</gene>
<evidence type="ECO:0000313" key="3">
    <source>
        <dbReference type="Proteomes" id="UP001596074"/>
    </source>
</evidence>
<proteinExistence type="predicted"/>
<evidence type="ECO:0008006" key="4">
    <source>
        <dbReference type="Google" id="ProtNLM"/>
    </source>
</evidence>
<dbReference type="Proteomes" id="UP001596074">
    <property type="component" value="Unassembled WGS sequence"/>
</dbReference>
<feature type="transmembrane region" description="Helical" evidence="1">
    <location>
        <begin position="93"/>
        <end position="120"/>
    </location>
</feature>
<organism evidence="2 3">
    <name type="scientific">Actinomadura rugatobispora</name>
    <dbReference type="NCBI Taxonomy" id="1994"/>
    <lineage>
        <taxon>Bacteria</taxon>
        <taxon>Bacillati</taxon>
        <taxon>Actinomycetota</taxon>
        <taxon>Actinomycetes</taxon>
        <taxon>Streptosporangiales</taxon>
        <taxon>Thermomonosporaceae</taxon>
        <taxon>Actinomadura</taxon>
    </lineage>
</organism>
<sequence length="171" mass="17756">MEWSTIVGYGLGYGLVLSVLFSAAVLAGAAVSTDFLLNDYPPALQERYGRPKSARGRRVAVAFGVFVWGVCGLPLMTIAMITLDGALDGGLGFVSAALCAALIFATLSVFDLVVLDWIVFAGLRPRVLVLPGTEGMAEYRDLRFHLVAAAKGSPLIPAVGLVTGGAAALIA</sequence>
<dbReference type="RefSeq" id="WP_378285607.1">
    <property type="nucleotide sequence ID" value="NZ_JBHSON010000046.1"/>
</dbReference>
<keyword evidence="1" id="KW-0812">Transmembrane</keyword>
<reference evidence="3" key="1">
    <citation type="journal article" date="2019" name="Int. J. Syst. Evol. Microbiol.">
        <title>The Global Catalogue of Microorganisms (GCM) 10K type strain sequencing project: providing services to taxonomists for standard genome sequencing and annotation.</title>
        <authorList>
            <consortium name="The Broad Institute Genomics Platform"/>
            <consortium name="The Broad Institute Genome Sequencing Center for Infectious Disease"/>
            <person name="Wu L."/>
            <person name="Ma J."/>
        </authorList>
    </citation>
    <scope>NUCLEOTIDE SEQUENCE [LARGE SCALE GENOMIC DNA]</scope>
    <source>
        <strain evidence="3">KCTC 42087</strain>
    </source>
</reference>